<organism evidence="1">
    <name type="scientific">viral metagenome</name>
    <dbReference type="NCBI Taxonomy" id="1070528"/>
    <lineage>
        <taxon>unclassified sequences</taxon>
        <taxon>metagenomes</taxon>
        <taxon>organismal metagenomes</taxon>
    </lineage>
</organism>
<reference evidence="1" key="1">
    <citation type="journal article" date="2020" name="Nature">
        <title>Giant virus diversity and host interactions through global metagenomics.</title>
        <authorList>
            <person name="Schulz F."/>
            <person name="Roux S."/>
            <person name="Paez-Espino D."/>
            <person name="Jungbluth S."/>
            <person name="Walsh D.A."/>
            <person name="Denef V.J."/>
            <person name="McMahon K.D."/>
            <person name="Konstantinidis K.T."/>
            <person name="Eloe-Fadrosh E.A."/>
            <person name="Kyrpides N.C."/>
            <person name="Woyke T."/>
        </authorList>
    </citation>
    <scope>NUCLEOTIDE SEQUENCE</scope>
    <source>
        <strain evidence="1">GVMAG-M-3300010157-4</strain>
    </source>
</reference>
<sequence length="233" mass="23536">MAYGVAYGKDNLGSGLWVAVGDGTKIATSPDGNIWTDVPAASLGGIGTGRGIAYGNGRWVAVSPGPKIVTSITGKNWAATAPYGTLGSNAYSVAYGNGEWVVVGNGGGIPIVKSPSGTAWSDATTISYAVNTLYGVAYGNGRWVALGDTGGNNKIYSSITNGDTWAQSANPGSFTGYNGLGVAYGNGLWVAVGDIMSLCMVTSNNGTNWNAVPVISLGGLTSGYGVAFKNEIL</sequence>
<proteinExistence type="predicted"/>
<accession>A0A6C0B5U9</accession>
<evidence type="ECO:0000313" key="1">
    <source>
        <dbReference type="EMBL" id="QHS87587.1"/>
    </source>
</evidence>
<name>A0A6C0B5U9_9ZZZZ</name>
<dbReference type="EMBL" id="MN739083">
    <property type="protein sequence ID" value="QHS87587.1"/>
    <property type="molecule type" value="Genomic_DNA"/>
</dbReference>
<dbReference type="AlphaFoldDB" id="A0A6C0B5U9"/>
<protein>
    <submittedName>
        <fullName evidence="1">Uncharacterized protein</fullName>
    </submittedName>
</protein>
<dbReference type="SUPFAM" id="SSF110296">
    <property type="entry name" value="Oligoxyloglucan reducing end-specific cellobiohydrolase"/>
    <property type="match status" value="1"/>
</dbReference>